<dbReference type="Pfam" id="PF12568">
    <property type="entry name" value="PanZ"/>
    <property type="match status" value="1"/>
</dbReference>
<evidence type="ECO:0000256" key="1">
    <source>
        <dbReference type="HAMAP-Rule" id="MF_02018"/>
    </source>
</evidence>
<comment type="subunit">
    <text evidence="1">Interacts with PanD in the presence of CoA.</text>
</comment>
<keyword evidence="4" id="KW-1185">Reference proteome</keyword>
<evidence type="ECO:0000313" key="3">
    <source>
        <dbReference type="EMBL" id="QTF10418.1"/>
    </source>
</evidence>
<keyword evidence="1" id="KW-0566">Pantothenate biosynthesis</keyword>
<evidence type="ECO:0000259" key="2">
    <source>
        <dbReference type="PROSITE" id="PS51186"/>
    </source>
</evidence>
<dbReference type="InterPro" id="IPR032900">
    <property type="entry name" value="PanZ"/>
</dbReference>
<sequence length="144" mass="16482">MKLTVECLTVFSPQDKIDLAKIWPHQNIDLLENGLTPERRLFAARFNDRLLAGVLVEIKGENAQLSDLMVRVETRRRGVGLYLVEETLRMSPEVKEWWLATADHATVDESVLGRFMLDCGFSPVSGGWRYIRNERFAVKPGLDH</sequence>
<feature type="binding site" evidence="1">
    <location>
        <begin position="68"/>
        <end position="70"/>
    </location>
    <ligand>
        <name>CoA</name>
        <dbReference type="ChEBI" id="CHEBI:57287"/>
    </ligand>
</feature>
<dbReference type="SUPFAM" id="SSF55729">
    <property type="entry name" value="Acyl-CoA N-acyltransferases (Nat)"/>
    <property type="match status" value="1"/>
</dbReference>
<dbReference type="InterPro" id="IPR000182">
    <property type="entry name" value="GNAT_dom"/>
</dbReference>
<feature type="domain" description="N-acetyltransferase" evidence="2">
    <location>
        <begin position="1"/>
        <end position="144"/>
    </location>
</feature>
<dbReference type="PROSITE" id="PS51186">
    <property type="entry name" value="GNAT"/>
    <property type="match status" value="1"/>
</dbReference>
<evidence type="ECO:0000313" key="4">
    <source>
        <dbReference type="Proteomes" id="UP000671960"/>
    </source>
</evidence>
<gene>
    <name evidence="3" type="primary">panM</name>
    <name evidence="1" type="synonym">panZ</name>
    <name evidence="3" type="ORF">HC231_22735</name>
</gene>
<dbReference type="InterPro" id="IPR016181">
    <property type="entry name" value="Acyl_CoA_acyltransferase"/>
</dbReference>
<protein>
    <recommendedName>
        <fullName evidence="1">PanD regulatory factor</fullName>
    </recommendedName>
</protein>
<dbReference type="InterPro" id="IPR040448">
    <property type="entry name" value="PanZ_GNAT"/>
</dbReference>
<name>A0ABX7UXD1_9GAMM</name>
<dbReference type="HAMAP" id="MF_02018">
    <property type="entry name" value="PanZ_PanM"/>
    <property type="match status" value="1"/>
</dbReference>
<dbReference type="Gene3D" id="3.40.630.30">
    <property type="match status" value="1"/>
</dbReference>
<dbReference type="NCBIfam" id="NF033213">
    <property type="entry name" value="matur_PanM"/>
    <property type="match status" value="1"/>
</dbReference>
<comment type="similarity">
    <text evidence="1">Belongs to the PanZ/PanM family.</text>
</comment>
<accession>A0ABX7UXD1</accession>
<proteinExistence type="inferred from homology"/>
<dbReference type="EMBL" id="CP050854">
    <property type="protein sequence ID" value="QTF10418.1"/>
    <property type="molecule type" value="Genomic_DNA"/>
</dbReference>
<reference evidence="3 4" key="1">
    <citation type="submission" date="2020-03" db="EMBL/GenBank/DDBJ databases">
        <authorList>
            <person name="Bakhshi Ganjeh M."/>
        </authorList>
    </citation>
    <scope>NUCLEOTIDE SEQUENCE [LARGE SCALE GENOMIC DNA]</scope>
    <source>
        <strain evidence="4">Iran 50</strain>
    </source>
</reference>
<dbReference type="Proteomes" id="UP000671960">
    <property type="component" value="Chromosome"/>
</dbReference>
<feature type="binding site" evidence="1">
    <location>
        <begin position="74"/>
        <end position="81"/>
    </location>
    <ligand>
        <name>CoA</name>
        <dbReference type="ChEBI" id="CHEBI:57287"/>
    </ligand>
</feature>
<organism evidence="3 4">
    <name type="scientific">Brenneria izadpanahii</name>
    <dbReference type="NCBI Taxonomy" id="2722756"/>
    <lineage>
        <taxon>Bacteria</taxon>
        <taxon>Pseudomonadati</taxon>
        <taxon>Pseudomonadota</taxon>
        <taxon>Gammaproteobacteria</taxon>
        <taxon>Enterobacterales</taxon>
        <taxon>Pectobacteriaceae</taxon>
        <taxon>Brenneria</taxon>
    </lineage>
</organism>
<dbReference type="RefSeq" id="WP_208228897.1">
    <property type="nucleotide sequence ID" value="NZ_CP050854.1"/>
</dbReference>
<comment type="function">
    <text evidence="1">Controls both the activation and catalytic activity of PanD in a coenzyme A (CoA)-dependent fashion.</text>
</comment>